<dbReference type="InterPro" id="IPR024499">
    <property type="entry name" value="Mbeg1-like"/>
</dbReference>
<reference evidence="1" key="1">
    <citation type="journal article" date="2021" name="PeerJ">
        <title>Extensive microbial diversity within the chicken gut microbiome revealed by metagenomics and culture.</title>
        <authorList>
            <person name="Gilroy R."/>
            <person name="Ravi A."/>
            <person name="Getino M."/>
            <person name="Pursley I."/>
            <person name="Horton D.L."/>
            <person name="Alikhan N.F."/>
            <person name="Baker D."/>
            <person name="Gharbi K."/>
            <person name="Hall N."/>
            <person name="Watson M."/>
            <person name="Adriaenssens E.M."/>
            <person name="Foster-Nyarko E."/>
            <person name="Jarju S."/>
            <person name="Secka A."/>
            <person name="Antonio M."/>
            <person name="Oren A."/>
            <person name="Chaudhuri R.R."/>
            <person name="La Ragione R."/>
            <person name="Hildebrand F."/>
            <person name="Pallen M.J."/>
        </authorList>
    </citation>
    <scope>NUCLEOTIDE SEQUENCE</scope>
    <source>
        <strain evidence="1">876</strain>
    </source>
</reference>
<dbReference type="AlphaFoldDB" id="A0A9E2KV95"/>
<evidence type="ECO:0000313" key="1">
    <source>
        <dbReference type="EMBL" id="MBU3830371.1"/>
    </source>
</evidence>
<dbReference type="SUPFAM" id="SSF53474">
    <property type="entry name" value="alpha/beta-Hydrolases"/>
    <property type="match status" value="1"/>
</dbReference>
<protein>
    <submittedName>
        <fullName evidence="1">DUF2974 domain-containing protein</fullName>
    </submittedName>
</protein>
<dbReference type="Pfam" id="PF11187">
    <property type="entry name" value="Mbeg1-like"/>
    <property type="match status" value="1"/>
</dbReference>
<evidence type="ECO:0000313" key="2">
    <source>
        <dbReference type="Proteomes" id="UP000824180"/>
    </source>
</evidence>
<name>A0A9E2KV95_9LACO</name>
<dbReference type="InterPro" id="IPR029058">
    <property type="entry name" value="AB_hydrolase_fold"/>
</dbReference>
<comment type="caution">
    <text evidence="1">The sequence shown here is derived from an EMBL/GenBank/DDBJ whole genome shotgun (WGS) entry which is preliminary data.</text>
</comment>
<accession>A0A9E2KV95</accession>
<dbReference type="EMBL" id="JAHLFK010000059">
    <property type="protein sequence ID" value="MBU3830371.1"/>
    <property type="molecule type" value="Genomic_DNA"/>
</dbReference>
<sequence>MKSKMINRTLTDWQRVQLAELEYHDWQPNQDVLLPDGKVIGSVIEIFSTDDGFRATVVQSLDEDEIAVLFRGSSGFRKGDPTTWTNEWLRVNLPVGNAIINQVPDVPQELWTASKNFNHLLNKYPNATFYLYGHSLGSINAQFALANCHRLNQIGQAFLYEGPNLYWLLDKKQRQTATQLRGQILNYIDPLDVIAMGYIDMQHTIGLLKVVDSAMTSPINQHMWGGYQFDKNQRLLLKNEAWRSRRAIIDQQLITAVQQLNHDEDTKGE</sequence>
<dbReference type="Proteomes" id="UP000824180">
    <property type="component" value="Unassembled WGS sequence"/>
</dbReference>
<gene>
    <name evidence="1" type="ORF">H9843_05715</name>
</gene>
<reference evidence="1" key="2">
    <citation type="submission" date="2021-04" db="EMBL/GenBank/DDBJ databases">
        <authorList>
            <person name="Gilroy R."/>
        </authorList>
    </citation>
    <scope>NUCLEOTIDE SEQUENCE</scope>
    <source>
        <strain evidence="1">876</strain>
    </source>
</reference>
<dbReference type="Gene3D" id="3.40.50.1820">
    <property type="entry name" value="alpha/beta hydrolase"/>
    <property type="match status" value="1"/>
</dbReference>
<organism evidence="1 2">
    <name type="scientific">Candidatus Limosilactobacillus merdavium</name>
    <dbReference type="NCBI Taxonomy" id="2838651"/>
    <lineage>
        <taxon>Bacteria</taxon>
        <taxon>Bacillati</taxon>
        <taxon>Bacillota</taxon>
        <taxon>Bacilli</taxon>
        <taxon>Lactobacillales</taxon>
        <taxon>Lactobacillaceae</taxon>
        <taxon>Limosilactobacillus</taxon>
    </lineage>
</organism>
<proteinExistence type="predicted"/>